<dbReference type="EMBL" id="JAGIOC010000001">
    <property type="protein sequence ID" value="MBP2410717.1"/>
    <property type="molecule type" value="Genomic_DNA"/>
</dbReference>
<comment type="caution">
    <text evidence="2">The sequence shown here is derived from an EMBL/GenBank/DDBJ whole genome shotgun (WGS) entry which is preliminary data.</text>
</comment>
<organism evidence="2 3">
    <name type="scientific">Brachybacterium fresconis</name>
    <dbReference type="NCBI Taxonomy" id="173363"/>
    <lineage>
        <taxon>Bacteria</taxon>
        <taxon>Bacillati</taxon>
        <taxon>Actinomycetota</taxon>
        <taxon>Actinomycetes</taxon>
        <taxon>Micrococcales</taxon>
        <taxon>Dermabacteraceae</taxon>
        <taxon>Brachybacterium</taxon>
    </lineage>
</organism>
<accession>A0ABS4YPL1</accession>
<keyword evidence="3" id="KW-1185">Reference proteome</keyword>
<feature type="region of interest" description="Disordered" evidence="1">
    <location>
        <begin position="1"/>
        <end position="20"/>
    </location>
</feature>
<proteinExistence type="predicted"/>
<dbReference type="Gene3D" id="1.10.287.1060">
    <property type="entry name" value="ESAT-6-like"/>
    <property type="match status" value="1"/>
</dbReference>
<protein>
    <recommendedName>
        <fullName evidence="4">WXG100 family type VII secretion target</fullName>
    </recommendedName>
</protein>
<dbReference type="RefSeq" id="WP_209894824.1">
    <property type="nucleotide sequence ID" value="NZ_BAAAJV010000008.1"/>
</dbReference>
<reference evidence="2 3" key="1">
    <citation type="submission" date="2021-03" db="EMBL/GenBank/DDBJ databases">
        <title>Sequencing the genomes of 1000 actinobacteria strains.</title>
        <authorList>
            <person name="Klenk H.-P."/>
        </authorList>
    </citation>
    <scope>NUCLEOTIDE SEQUENCE [LARGE SCALE GENOMIC DNA]</scope>
    <source>
        <strain evidence="2 3">DSM 14564</strain>
    </source>
</reference>
<dbReference type="Proteomes" id="UP000698222">
    <property type="component" value="Unassembled WGS sequence"/>
</dbReference>
<evidence type="ECO:0000313" key="2">
    <source>
        <dbReference type="EMBL" id="MBP2410717.1"/>
    </source>
</evidence>
<sequence>MAGFYGGDTEQMRQHGAACTQGAQRLEELVSSAQSAIDSASWEGPDADAFRERWHGAVRQELLACSEDVRERARQLEQHAEQQDETSSDGGFFDIVSGLLPGGLLGPLMPLPAFPGSPLGPGMLGVLGNGLGSGGSGGGGPLFYGGEGYGPGNAASNTRPVGGSDAGGSHWDGREIDNERGYFDGYANTRASAGTSTTTDEFGYTTRTAGARAGAEIGFDEQLNLPGGMSYQTDGRLGAEAYAEAGITTGPDGASMGASAGAGAYGDIHGTLNGPLGSSNTIGVTGYAGAEAHVNSYAHVTRNDEGDVNGFTFGADAGAFAGAKADADFSSTSPGGWFSSSGSFGVEAGAGIGGSYGGTVSTDEVGLAVGGDIAAAVGIDADLAVSIHPNEIVNDITPGDYDLDDAIGDAQGAFEGAGDFVEDTWPF</sequence>
<evidence type="ECO:0008006" key="4">
    <source>
        <dbReference type="Google" id="ProtNLM"/>
    </source>
</evidence>
<name>A0ABS4YPL1_9MICO</name>
<evidence type="ECO:0000313" key="3">
    <source>
        <dbReference type="Proteomes" id="UP000698222"/>
    </source>
</evidence>
<gene>
    <name evidence="2" type="ORF">JOF44_003620</name>
</gene>
<evidence type="ECO:0000256" key="1">
    <source>
        <dbReference type="SAM" id="MobiDB-lite"/>
    </source>
</evidence>